<feature type="chain" id="PRO_5036874133" description="Tetratricopeptide repeat-containing protein" evidence="1">
    <location>
        <begin position="22"/>
        <end position="469"/>
    </location>
</feature>
<dbReference type="RefSeq" id="WP_146286454.1">
    <property type="nucleotide sequence ID" value="NZ_BMLP01000002.1"/>
</dbReference>
<evidence type="ECO:0000313" key="2">
    <source>
        <dbReference type="EMBL" id="GGO31415.1"/>
    </source>
</evidence>
<feature type="signal peptide" evidence="1">
    <location>
        <begin position="1"/>
        <end position="21"/>
    </location>
</feature>
<sequence length="469" mass="50329">MQPALRQAALGIALVAGMALAALPASGEEVAAEQSLTLDEARDVAQGAVLAGQPALARAIAMRLVEVDPNDARAWLILSASATAMGDTAEGRRAGSRAWIAAGRKPEGLPPALRYDIARHTAHAAWQDGRLLAAQMWLRRATDEAPDEAEYERTVADFREVRRQNPTRLAFSLSISPSNNLNGGSSSAWLTIDDWFYVGPQSGASLALSGVRTVMQARLDHALPADANGQTVLGLRAFGAYHDLSSEAQALAPGLSGKFLNVTLVEGTVMRQTRWPGSDWPVSVTLGLGHVWEAGESAGPSVRLEAETPLRIRENSWVKTSALSEWNRRPDGNLTSLGLALEGQWTLPQGTLSWVAAYRNGDAPDVNRQYSALSGEISYEPPRPIGDVRLRGSIIAGLKDYPSYLLGPFGVTDGREDETLGLALDIMPVKFGLMGYVPRLTLNAQATDSNISRFETRQIGVSLGIESQF</sequence>
<evidence type="ECO:0000313" key="3">
    <source>
        <dbReference type="Proteomes" id="UP000598196"/>
    </source>
</evidence>
<dbReference type="OrthoDB" id="7684399at2"/>
<comment type="caution">
    <text evidence="2">The sequence shown here is derived from an EMBL/GenBank/DDBJ whole genome shotgun (WGS) entry which is preliminary data.</text>
</comment>
<dbReference type="Gene3D" id="1.25.40.10">
    <property type="entry name" value="Tetratricopeptide repeat domain"/>
    <property type="match status" value="1"/>
</dbReference>
<protein>
    <recommendedName>
        <fullName evidence="4">Tetratricopeptide repeat-containing protein</fullName>
    </recommendedName>
</protein>
<reference evidence="2 3" key="1">
    <citation type="journal article" date="2014" name="Int. J. Syst. Evol. Microbiol.">
        <title>Complete genome sequence of Corynebacterium casei LMG S-19264T (=DSM 44701T), isolated from a smear-ripened cheese.</title>
        <authorList>
            <consortium name="US DOE Joint Genome Institute (JGI-PGF)"/>
            <person name="Walter F."/>
            <person name="Albersmeier A."/>
            <person name="Kalinowski J."/>
            <person name="Ruckert C."/>
        </authorList>
    </citation>
    <scope>NUCLEOTIDE SEQUENCE [LARGE SCALE GENOMIC DNA]</scope>
    <source>
        <strain evidence="2 3">CGMCC 1.7029</strain>
    </source>
</reference>
<accession>A0A918DDG7</accession>
<name>A0A918DDG7_9RHOB</name>
<dbReference type="InterPro" id="IPR011990">
    <property type="entry name" value="TPR-like_helical_dom_sf"/>
</dbReference>
<proteinExistence type="predicted"/>
<evidence type="ECO:0000256" key="1">
    <source>
        <dbReference type="SAM" id="SignalP"/>
    </source>
</evidence>
<evidence type="ECO:0008006" key="4">
    <source>
        <dbReference type="Google" id="ProtNLM"/>
    </source>
</evidence>
<dbReference type="Proteomes" id="UP000598196">
    <property type="component" value="Unassembled WGS sequence"/>
</dbReference>
<gene>
    <name evidence="2" type="ORF">GCM10010991_17420</name>
</gene>
<keyword evidence="3" id="KW-1185">Reference proteome</keyword>
<dbReference type="EMBL" id="BMLP01000002">
    <property type="protein sequence ID" value="GGO31415.1"/>
    <property type="molecule type" value="Genomic_DNA"/>
</dbReference>
<dbReference type="AlphaFoldDB" id="A0A918DDG7"/>
<keyword evidence="1" id="KW-0732">Signal</keyword>
<organism evidence="2 3">
    <name type="scientific">Gemmobacter aquaticus</name>
    <dbReference type="NCBI Taxonomy" id="490185"/>
    <lineage>
        <taxon>Bacteria</taxon>
        <taxon>Pseudomonadati</taxon>
        <taxon>Pseudomonadota</taxon>
        <taxon>Alphaproteobacteria</taxon>
        <taxon>Rhodobacterales</taxon>
        <taxon>Paracoccaceae</taxon>
        <taxon>Gemmobacter</taxon>
    </lineage>
</organism>